<protein>
    <submittedName>
        <fullName evidence="1">Uncharacterized protein</fullName>
    </submittedName>
</protein>
<keyword evidence="2" id="KW-1185">Reference proteome</keyword>
<dbReference type="Proteomes" id="UP001367508">
    <property type="component" value="Unassembled WGS sequence"/>
</dbReference>
<dbReference type="EMBL" id="JAYMYQ010000003">
    <property type="protein sequence ID" value="KAK7343733.1"/>
    <property type="molecule type" value="Genomic_DNA"/>
</dbReference>
<gene>
    <name evidence="1" type="ORF">VNO77_12725</name>
</gene>
<accession>A0AAN9M1V2</accession>
<comment type="caution">
    <text evidence="1">The sequence shown here is derived from an EMBL/GenBank/DDBJ whole genome shotgun (WGS) entry which is preliminary data.</text>
</comment>
<reference evidence="1 2" key="1">
    <citation type="submission" date="2024-01" db="EMBL/GenBank/DDBJ databases">
        <title>The genomes of 5 underutilized Papilionoideae crops provide insights into root nodulation and disease resistanc.</title>
        <authorList>
            <person name="Jiang F."/>
        </authorList>
    </citation>
    <scope>NUCLEOTIDE SEQUENCE [LARGE SCALE GENOMIC DNA]</scope>
    <source>
        <strain evidence="1">LVBAO_FW01</strain>
        <tissue evidence="1">Leaves</tissue>
    </source>
</reference>
<dbReference type="AlphaFoldDB" id="A0AAN9M1V2"/>
<evidence type="ECO:0000313" key="1">
    <source>
        <dbReference type="EMBL" id="KAK7343733.1"/>
    </source>
</evidence>
<evidence type="ECO:0000313" key="2">
    <source>
        <dbReference type="Proteomes" id="UP001367508"/>
    </source>
</evidence>
<name>A0AAN9M1V2_CANGL</name>
<proteinExistence type="predicted"/>
<organism evidence="1 2">
    <name type="scientific">Canavalia gladiata</name>
    <name type="common">Sword bean</name>
    <name type="synonym">Dolichos gladiatus</name>
    <dbReference type="NCBI Taxonomy" id="3824"/>
    <lineage>
        <taxon>Eukaryota</taxon>
        <taxon>Viridiplantae</taxon>
        <taxon>Streptophyta</taxon>
        <taxon>Embryophyta</taxon>
        <taxon>Tracheophyta</taxon>
        <taxon>Spermatophyta</taxon>
        <taxon>Magnoliopsida</taxon>
        <taxon>eudicotyledons</taxon>
        <taxon>Gunneridae</taxon>
        <taxon>Pentapetalae</taxon>
        <taxon>rosids</taxon>
        <taxon>fabids</taxon>
        <taxon>Fabales</taxon>
        <taxon>Fabaceae</taxon>
        <taxon>Papilionoideae</taxon>
        <taxon>50 kb inversion clade</taxon>
        <taxon>NPAAA clade</taxon>
        <taxon>indigoferoid/millettioid clade</taxon>
        <taxon>Phaseoleae</taxon>
        <taxon>Canavalia</taxon>
    </lineage>
</organism>
<sequence>MTIPLQTFIIIRHSSSHDTVSPTSRHRRLPASPKPAIFTVLTNSFPFFPLPAIPISNSHQSQFDFAKHSNPEASIFDRRETEP</sequence>